<organism evidence="2 3">
    <name type="scientific">Streptomyces achromogenes</name>
    <dbReference type="NCBI Taxonomy" id="67255"/>
    <lineage>
        <taxon>Bacteria</taxon>
        <taxon>Bacillati</taxon>
        <taxon>Actinomycetota</taxon>
        <taxon>Actinomycetes</taxon>
        <taxon>Kitasatosporales</taxon>
        <taxon>Streptomycetaceae</taxon>
        <taxon>Streptomyces</taxon>
    </lineage>
</organism>
<feature type="region of interest" description="Disordered" evidence="1">
    <location>
        <begin position="1"/>
        <end position="100"/>
    </location>
</feature>
<dbReference type="Proteomes" id="UP001243364">
    <property type="component" value="Unassembled WGS sequence"/>
</dbReference>
<evidence type="ECO:0000256" key="1">
    <source>
        <dbReference type="SAM" id="MobiDB-lite"/>
    </source>
</evidence>
<sequence length="100" mass="10751">MTTTHARPAAPGGPARERRDAPSPAAPYGRQGILSRPADQGKQDPSPPATPRRRGFPGPASDLPRPPDAFHRTPASTRLPVPPPAHHTTPRAIRVRRSPR</sequence>
<gene>
    <name evidence="2" type="ORF">QFZ56_003372</name>
</gene>
<keyword evidence="3" id="KW-1185">Reference proteome</keyword>
<comment type="caution">
    <text evidence="2">The sequence shown here is derived from an EMBL/GenBank/DDBJ whole genome shotgun (WGS) entry which is preliminary data.</text>
</comment>
<reference evidence="2 3" key="1">
    <citation type="submission" date="2023-07" db="EMBL/GenBank/DDBJ databases">
        <title>Comparative genomics of wheat-associated soil bacteria to identify genetic determinants of phenazine resistance.</title>
        <authorList>
            <person name="Mouncey N."/>
        </authorList>
    </citation>
    <scope>NUCLEOTIDE SEQUENCE [LARGE SCALE GENOMIC DNA]</scope>
    <source>
        <strain evidence="2 3">W4I19-2</strain>
    </source>
</reference>
<accession>A0ABU0Q188</accession>
<name>A0ABU0Q188_STRAH</name>
<feature type="compositionally biased region" description="Low complexity" evidence="1">
    <location>
        <begin position="1"/>
        <end position="14"/>
    </location>
</feature>
<proteinExistence type="predicted"/>
<evidence type="ECO:0000313" key="2">
    <source>
        <dbReference type="EMBL" id="MDQ0684409.1"/>
    </source>
</evidence>
<dbReference type="EMBL" id="JAUSYA010000001">
    <property type="protein sequence ID" value="MDQ0684409.1"/>
    <property type="molecule type" value="Genomic_DNA"/>
</dbReference>
<evidence type="ECO:0000313" key="3">
    <source>
        <dbReference type="Proteomes" id="UP001243364"/>
    </source>
</evidence>
<protein>
    <submittedName>
        <fullName evidence="2">Uncharacterized protein</fullName>
    </submittedName>
</protein>